<proteinExistence type="predicted"/>
<gene>
    <name evidence="1" type="ORF">C2E15_08975</name>
</gene>
<evidence type="ECO:0000313" key="2">
    <source>
        <dbReference type="Proteomes" id="UP000238365"/>
    </source>
</evidence>
<dbReference type="KEGG" id="pgz:C2E15_08975"/>
<accession>A0A1X1DPR6</accession>
<protein>
    <submittedName>
        <fullName evidence="1">Uncharacterized protein</fullName>
    </submittedName>
</protein>
<dbReference type="AlphaFoldDB" id="A0A1X1DPR6"/>
<keyword evidence="2" id="KW-1185">Reference proteome</keyword>
<sequence>MFIACARPPWKTLHAFALRHSFALTPDAATDNAALSVSFIVSPPGALCAAAAARRAIFPLRYTQPT</sequence>
<organism evidence="1 2">
    <name type="scientific">Mixta gaviniae</name>
    <dbReference type="NCBI Taxonomy" id="665914"/>
    <lineage>
        <taxon>Bacteria</taxon>
        <taxon>Pseudomonadati</taxon>
        <taxon>Pseudomonadota</taxon>
        <taxon>Gammaproteobacteria</taxon>
        <taxon>Enterobacterales</taxon>
        <taxon>Erwiniaceae</taxon>
        <taxon>Mixta</taxon>
    </lineage>
</organism>
<name>A0A1X1DPR6_9GAMM</name>
<dbReference type="Proteomes" id="UP000238365">
    <property type="component" value="Chromosome"/>
</dbReference>
<reference evidence="1 2" key="1">
    <citation type="submission" date="2018-01" db="EMBL/GenBank/DDBJ databases">
        <title>Complete and assembled Genome of Pantoea gaviniae DSM22758T.</title>
        <authorList>
            <person name="Stevens M.J.A."/>
            <person name="Zurfluh K."/>
            <person name="Stephan R."/>
        </authorList>
    </citation>
    <scope>NUCLEOTIDE SEQUENCE [LARGE SCALE GENOMIC DNA]</scope>
    <source>
        <strain evidence="1 2">DSM 22758</strain>
    </source>
</reference>
<dbReference type="EMBL" id="CP026377">
    <property type="protein sequence ID" value="AUX93196.1"/>
    <property type="molecule type" value="Genomic_DNA"/>
</dbReference>
<evidence type="ECO:0000313" key="1">
    <source>
        <dbReference type="EMBL" id="AUX93196.1"/>
    </source>
</evidence>